<dbReference type="InterPro" id="IPR049730">
    <property type="entry name" value="SNF2/RAD54-like_C"/>
</dbReference>
<evidence type="ECO:0000256" key="4">
    <source>
        <dbReference type="ARBA" id="ARBA00022840"/>
    </source>
</evidence>
<dbReference type="RefSeq" id="WP_075365640.1">
    <property type="nucleotide sequence ID" value="NZ_MLBF01000025.1"/>
</dbReference>
<dbReference type="GO" id="GO:0004386">
    <property type="term" value="F:helicase activity"/>
    <property type="evidence" value="ECO:0007669"/>
    <property type="project" value="UniProtKB-KW"/>
</dbReference>
<dbReference type="Proteomes" id="UP000186102">
    <property type="component" value="Unassembled WGS sequence"/>
</dbReference>
<dbReference type="OrthoDB" id="9814088at2"/>
<name>A0A1Q8QSM2_9FIRM</name>
<feature type="domain" description="Helicase ATP-binding" evidence="6">
    <location>
        <begin position="110"/>
        <end position="284"/>
    </location>
</feature>
<feature type="coiled-coil region" evidence="5">
    <location>
        <begin position="407"/>
        <end position="454"/>
    </location>
</feature>
<dbReference type="PANTHER" id="PTHR10799">
    <property type="entry name" value="SNF2/RAD54 HELICASE FAMILY"/>
    <property type="match status" value="1"/>
</dbReference>
<evidence type="ECO:0000313" key="9">
    <source>
        <dbReference type="Proteomes" id="UP000186102"/>
    </source>
</evidence>
<dbReference type="Pfam" id="PF00271">
    <property type="entry name" value="Helicase_C"/>
    <property type="match status" value="1"/>
</dbReference>
<dbReference type="STRING" id="1888891.DSOL_3109"/>
<dbReference type="InterPro" id="IPR027417">
    <property type="entry name" value="P-loop_NTPase"/>
</dbReference>
<dbReference type="Gene3D" id="3.40.50.10810">
    <property type="entry name" value="Tandem AAA-ATPase domain"/>
    <property type="match status" value="1"/>
</dbReference>
<dbReference type="InterPro" id="IPR000330">
    <property type="entry name" value="SNF2_N"/>
</dbReference>
<dbReference type="SUPFAM" id="SSF52540">
    <property type="entry name" value="P-loop containing nucleoside triphosphate hydrolases"/>
    <property type="match status" value="2"/>
</dbReference>
<dbReference type="SMART" id="SM00490">
    <property type="entry name" value="HELICc"/>
    <property type="match status" value="1"/>
</dbReference>
<dbReference type="PROSITE" id="PS51194">
    <property type="entry name" value="HELICASE_CTER"/>
    <property type="match status" value="1"/>
</dbReference>
<keyword evidence="5" id="KW-0175">Coiled coil</keyword>
<organism evidence="8 9">
    <name type="scientific">Desulfosporosinus metallidurans</name>
    <dbReference type="NCBI Taxonomy" id="1888891"/>
    <lineage>
        <taxon>Bacteria</taxon>
        <taxon>Bacillati</taxon>
        <taxon>Bacillota</taxon>
        <taxon>Clostridia</taxon>
        <taxon>Eubacteriales</taxon>
        <taxon>Desulfitobacteriaceae</taxon>
        <taxon>Desulfosporosinus</taxon>
    </lineage>
</organism>
<dbReference type="InterPro" id="IPR014001">
    <property type="entry name" value="Helicase_ATP-bd"/>
</dbReference>
<dbReference type="CDD" id="cd18011">
    <property type="entry name" value="DEXDc_RapA"/>
    <property type="match status" value="1"/>
</dbReference>
<evidence type="ECO:0000259" key="6">
    <source>
        <dbReference type="PROSITE" id="PS51192"/>
    </source>
</evidence>
<feature type="domain" description="Helicase C-terminal" evidence="7">
    <location>
        <begin position="458"/>
        <end position="621"/>
    </location>
</feature>
<sequence length="1061" mass="124271">MIKVGDIIQGPYWAEIVEIKKCESIDQTLFLVEAIGRQTREYYETYLELQQIESLEPLQQNVNSVFSMDRIVHYLRYHVLKVDERYSKSRVRGNQRIIPLPHQIEAVYSRMLQTPQVRFLLADDPGAGKTIMAGMLLRELLARQSVERILILVPPLVLPQWQEELKEKFGEEFKIISRTTLRESGVLNPFDQHDKCLASLYWAMREDVKNYLIRSKFDLIIVDEAHKMAAYTHGVKRRKIQRTKMYQLGEVLLRDIEHCLLLTATPHKGDKENFRHLMNLIDHDLFSNLNTSDSLYEKSNPFIIRRLKESMVTFEGTPLFPKRTTQTLAFNLSKDELELYNDVTAYVSEHFNRAKKNNNHSTVFAMMLLQRRLCSSIEAIYLSLVRRKERLEEALGKELMQVQAFSIEDYENATAEEQDELEGAAEGQTDALDLHELQLEIDELTRLIRKANGVRILEVERKYLELESTLFGPKALLAKGEKILIFSESKDTLNYLEQRLLERVPTVAKIIGDFSMDRRREEIEKFRNDVQIMLATDAGGESINLQFCNQMINYDVPWNPNRLEQRMGRIHRIGQRNEVFVFNLVAVNTREGEVMRCLLEKLEQMRVDLGQELVYDFIGEVLEEEEIDLASLMEGAISGRENLDDLIAQMEKRLSEEHRRLLEQAREERLDDQSFDFPGVRRSYNELSLESMPARVYGQFALEQLQSTRLKLNISADRSIIRTDRIPKSVREFGRKNKIIFNDEGAYRFTVKEDKESKDLLLLQNDHPLYKLALAYAEQDVQRTSIPACSIRFKASESLIVELNEISFVNGQGRELERSLLLLAKRANGDYIRLSPYWLFSDTMGGAEIVGLEDGTFKGEVIKQARLQLISMRLGREELLNRKSQFLRRSFDTQMTTLYERLQKYQAEDVDHRNSALINQTISQVEELEERRNERLEEIERERSIQLRPVKKVAQFKVQVPEDSLYSRLIPNDYESIIKDYEDHHGRLYQKMMDAYGLIDFISEDTEGVSRYVILTTNEDELTKDLIEQDYRTIRERVYVYRMEGKRVVYEVPFQTMFFID</sequence>
<dbReference type="InterPro" id="IPR001650">
    <property type="entry name" value="Helicase_C-like"/>
</dbReference>
<evidence type="ECO:0000259" key="7">
    <source>
        <dbReference type="PROSITE" id="PS51194"/>
    </source>
</evidence>
<evidence type="ECO:0000313" key="8">
    <source>
        <dbReference type="EMBL" id="OLN30344.1"/>
    </source>
</evidence>
<comment type="caution">
    <text evidence="8">The sequence shown here is derived from an EMBL/GenBank/DDBJ whole genome shotgun (WGS) entry which is preliminary data.</text>
</comment>
<feature type="coiled-coil region" evidence="5">
    <location>
        <begin position="640"/>
        <end position="671"/>
    </location>
</feature>
<dbReference type="GO" id="GO:0016787">
    <property type="term" value="F:hydrolase activity"/>
    <property type="evidence" value="ECO:0007669"/>
    <property type="project" value="UniProtKB-KW"/>
</dbReference>
<dbReference type="InterPro" id="IPR057342">
    <property type="entry name" value="DEXDc_RapA"/>
</dbReference>
<keyword evidence="3 8" id="KW-0347">Helicase</keyword>
<gene>
    <name evidence="8" type="ORF">DSOL_3109</name>
</gene>
<dbReference type="SMART" id="SM00487">
    <property type="entry name" value="DEXDc"/>
    <property type="match status" value="1"/>
</dbReference>
<keyword evidence="2" id="KW-0378">Hydrolase</keyword>
<dbReference type="InterPro" id="IPR038718">
    <property type="entry name" value="SNF2-like_sf"/>
</dbReference>
<evidence type="ECO:0000256" key="1">
    <source>
        <dbReference type="ARBA" id="ARBA00022741"/>
    </source>
</evidence>
<dbReference type="GO" id="GO:0005524">
    <property type="term" value="F:ATP binding"/>
    <property type="evidence" value="ECO:0007669"/>
    <property type="project" value="UniProtKB-KW"/>
</dbReference>
<accession>A0A1Q8QSM2</accession>
<keyword evidence="4" id="KW-0067">ATP-binding</keyword>
<feature type="coiled-coil region" evidence="5">
    <location>
        <begin position="918"/>
        <end position="945"/>
    </location>
</feature>
<dbReference type="Pfam" id="PF00176">
    <property type="entry name" value="SNF2-rel_dom"/>
    <property type="match status" value="1"/>
</dbReference>
<keyword evidence="1" id="KW-0547">Nucleotide-binding</keyword>
<evidence type="ECO:0000256" key="5">
    <source>
        <dbReference type="SAM" id="Coils"/>
    </source>
</evidence>
<evidence type="ECO:0000256" key="3">
    <source>
        <dbReference type="ARBA" id="ARBA00022806"/>
    </source>
</evidence>
<reference evidence="8 9" key="1">
    <citation type="submission" date="2016-09" db="EMBL/GenBank/DDBJ databases">
        <title>Complete genome of Desulfosporosinus sp. OL.</title>
        <authorList>
            <person name="Mardanov A."/>
            <person name="Beletsky A."/>
            <person name="Panova A."/>
            <person name="Karnachuk O."/>
            <person name="Ravin N."/>
        </authorList>
    </citation>
    <scope>NUCLEOTIDE SEQUENCE [LARGE SCALE GENOMIC DNA]</scope>
    <source>
        <strain evidence="8 9">OL</strain>
    </source>
</reference>
<keyword evidence="9" id="KW-1185">Reference proteome</keyword>
<dbReference type="EMBL" id="MLBF01000025">
    <property type="protein sequence ID" value="OLN30344.1"/>
    <property type="molecule type" value="Genomic_DNA"/>
</dbReference>
<dbReference type="Gene3D" id="3.40.50.300">
    <property type="entry name" value="P-loop containing nucleotide triphosphate hydrolases"/>
    <property type="match status" value="1"/>
</dbReference>
<protein>
    <submittedName>
        <fullName evidence="8">Helicase (Snf2/Rad54 family)</fullName>
    </submittedName>
</protein>
<dbReference type="CDD" id="cd18793">
    <property type="entry name" value="SF2_C_SNF"/>
    <property type="match status" value="1"/>
</dbReference>
<dbReference type="AlphaFoldDB" id="A0A1Q8QSM2"/>
<proteinExistence type="predicted"/>
<dbReference type="PROSITE" id="PS51192">
    <property type="entry name" value="HELICASE_ATP_BIND_1"/>
    <property type="match status" value="1"/>
</dbReference>
<evidence type="ECO:0000256" key="2">
    <source>
        <dbReference type="ARBA" id="ARBA00022801"/>
    </source>
</evidence>